<dbReference type="GO" id="GO:0008379">
    <property type="term" value="F:thioredoxin peroxidase activity"/>
    <property type="evidence" value="ECO:0007669"/>
    <property type="project" value="UniProtKB-UniRule"/>
</dbReference>
<dbReference type="AlphaFoldDB" id="A0A2X2J645"/>
<reference evidence="7 8" key="1">
    <citation type="submission" date="2018-06" db="EMBL/GenBank/DDBJ databases">
        <authorList>
            <consortium name="Pathogen Informatics"/>
            <person name="Doyle S."/>
        </authorList>
    </citation>
    <scope>NUCLEOTIDE SEQUENCE [LARGE SCALE GENOMIC DNA]</scope>
    <source>
        <strain evidence="7 8">NCTC11343</strain>
    </source>
</reference>
<comment type="function">
    <text evidence="6">Thiol-specific peroxidase that catalyzes the reduction of hydrogen peroxide and organic hydroperoxides to water and alcohols, respectively. Plays a role in cell protection against oxidative stress by detoxifying peroxides.</text>
</comment>
<feature type="active site" description="Cysteine sulfenic acid (-SOH) intermediate" evidence="6">
    <location>
        <position position="60"/>
    </location>
</feature>
<dbReference type="InterPro" id="IPR036249">
    <property type="entry name" value="Thioredoxin-like_sf"/>
</dbReference>
<gene>
    <name evidence="6 7" type="primary">tpx</name>
    <name evidence="7" type="ORF">NCTC11343_02831</name>
</gene>
<dbReference type="PROSITE" id="PS01265">
    <property type="entry name" value="TPX"/>
    <property type="match status" value="1"/>
</dbReference>
<protein>
    <recommendedName>
        <fullName evidence="6">Thiol peroxidase</fullName>
        <shortName evidence="6">Tpx</shortName>
        <ecNumber evidence="6">1.11.1.24</ecNumber>
    </recommendedName>
    <alternativeName>
        <fullName evidence="6">Peroxiredoxin tpx</fullName>
        <shortName evidence="6">Prx</shortName>
    </alternativeName>
    <alternativeName>
        <fullName evidence="6">Thioredoxin peroxidase</fullName>
    </alternativeName>
    <alternativeName>
        <fullName evidence="6">Thioredoxin-dependent peroxiredoxin</fullName>
    </alternativeName>
</protein>
<dbReference type="PANTHER" id="PTHR43110:SF1">
    <property type="entry name" value="THIOL PEROXIDASE"/>
    <property type="match status" value="1"/>
</dbReference>
<feature type="disulfide bond" description="Redox-active" evidence="6">
    <location>
        <begin position="60"/>
        <end position="94"/>
    </location>
</feature>
<keyword evidence="5 6" id="KW-0676">Redox-active center</keyword>
<comment type="subunit">
    <text evidence="6">Homodimer.</text>
</comment>
<evidence type="ECO:0000313" key="8">
    <source>
        <dbReference type="Proteomes" id="UP000251241"/>
    </source>
</evidence>
<sequence length="166" mass="17637">MATITFKGNPVNTKGSLPQVGEQAPDFKLTAGDLSDKSLTDFKGKKIVLNIFPSVDTGTCAASVRAFNKEASQLDNTVVLCISKDLPFAQGRFCAAEGLNNVVTLSEYKDSNFSDAYQLAIADGPLAGLLSRVVITLDENGKVLYEEQVAEIADEPNYAAAIASLN</sequence>
<dbReference type="Gene3D" id="3.40.30.10">
    <property type="entry name" value="Glutaredoxin"/>
    <property type="match status" value="1"/>
</dbReference>
<name>A0A2X2J645_SPHMU</name>
<dbReference type="EC" id="1.11.1.24" evidence="6"/>
<dbReference type="PANTHER" id="PTHR43110">
    <property type="entry name" value="THIOL PEROXIDASE"/>
    <property type="match status" value="1"/>
</dbReference>
<evidence type="ECO:0000256" key="6">
    <source>
        <dbReference type="HAMAP-Rule" id="MF_00269"/>
    </source>
</evidence>
<dbReference type="SUPFAM" id="SSF52833">
    <property type="entry name" value="Thioredoxin-like"/>
    <property type="match status" value="1"/>
</dbReference>
<dbReference type="Proteomes" id="UP000251241">
    <property type="component" value="Unassembled WGS sequence"/>
</dbReference>
<comment type="miscellaneous">
    <text evidence="6">The active site is a conserved redox-active cysteine residue, the peroxidatic cysteine (C(P)), which makes the nucleophilic attack on the peroxide substrate. The peroxide oxidizes the C(P)-SH to cysteine sulfenic acid (C(P)-SOH), which then reacts with another cysteine residue, the resolving cysteine (C(R)), to form a disulfide bridge. The disulfide is subsequently reduced by an appropriate electron donor to complete the catalytic cycle. In this atypical 2-Cys peroxiredoxin, C(R) is present in the same subunit to form an intramolecular disulfide. The disulfide is subsequently reduced by thioredoxin.</text>
</comment>
<proteinExistence type="inferred from homology"/>
<keyword evidence="2 6" id="KW-0049">Antioxidant</keyword>
<comment type="similarity">
    <text evidence="6">Belongs to the peroxiredoxin family. Tpx subfamily.</text>
</comment>
<dbReference type="NCBIfam" id="NF001808">
    <property type="entry name" value="PRK00522.1"/>
    <property type="match status" value="1"/>
</dbReference>
<dbReference type="GeneID" id="97182761"/>
<dbReference type="InterPro" id="IPR050455">
    <property type="entry name" value="Tpx_Peroxidase_subfamily"/>
</dbReference>
<dbReference type="RefSeq" id="WP_070570237.1">
    <property type="nucleotide sequence ID" value="NZ_CP068089.1"/>
</dbReference>
<evidence type="ECO:0000256" key="3">
    <source>
        <dbReference type="ARBA" id="ARBA00023002"/>
    </source>
</evidence>
<dbReference type="InterPro" id="IPR013740">
    <property type="entry name" value="Redoxin"/>
</dbReference>
<evidence type="ECO:0000256" key="5">
    <source>
        <dbReference type="ARBA" id="ARBA00023284"/>
    </source>
</evidence>
<keyword evidence="1 6" id="KW-0575">Peroxidase</keyword>
<keyword evidence="3 6" id="KW-0560">Oxidoreductase</keyword>
<dbReference type="HAMAP" id="MF_00269">
    <property type="entry name" value="Tpx"/>
    <property type="match status" value="1"/>
</dbReference>
<organism evidence="7 8">
    <name type="scientific">Sphingobacterium multivorum</name>
    <dbReference type="NCBI Taxonomy" id="28454"/>
    <lineage>
        <taxon>Bacteria</taxon>
        <taxon>Pseudomonadati</taxon>
        <taxon>Bacteroidota</taxon>
        <taxon>Sphingobacteriia</taxon>
        <taxon>Sphingobacteriales</taxon>
        <taxon>Sphingobacteriaceae</taxon>
        <taxon>Sphingobacterium</taxon>
    </lineage>
</organism>
<evidence type="ECO:0000256" key="2">
    <source>
        <dbReference type="ARBA" id="ARBA00022862"/>
    </source>
</evidence>
<evidence type="ECO:0000313" key="7">
    <source>
        <dbReference type="EMBL" id="SPZ87296.1"/>
    </source>
</evidence>
<evidence type="ECO:0000256" key="1">
    <source>
        <dbReference type="ARBA" id="ARBA00022559"/>
    </source>
</evidence>
<dbReference type="InterPro" id="IPR002065">
    <property type="entry name" value="TPX"/>
</dbReference>
<comment type="catalytic activity">
    <reaction evidence="6">
        <text>a hydroperoxide + [thioredoxin]-dithiol = an alcohol + [thioredoxin]-disulfide + H2O</text>
        <dbReference type="Rhea" id="RHEA:62620"/>
        <dbReference type="Rhea" id="RHEA-COMP:10698"/>
        <dbReference type="Rhea" id="RHEA-COMP:10700"/>
        <dbReference type="ChEBI" id="CHEBI:15377"/>
        <dbReference type="ChEBI" id="CHEBI:29950"/>
        <dbReference type="ChEBI" id="CHEBI:30879"/>
        <dbReference type="ChEBI" id="CHEBI:35924"/>
        <dbReference type="ChEBI" id="CHEBI:50058"/>
        <dbReference type="EC" id="1.11.1.24"/>
    </reaction>
</comment>
<dbReference type="PROSITE" id="PS51352">
    <property type="entry name" value="THIOREDOXIN_2"/>
    <property type="match status" value="1"/>
</dbReference>
<dbReference type="Pfam" id="PF08534">
    <property type="entry name" value="Redoxin"/>
    <property type="match status" value="1"/>
</dbReference>
<keyword evidence="4 6" id="KW-1015">Disulfide bond</keyword>
<dbReference type="InterPro" id="IPR018219">
    <property type="entry name" value="Tpx_CS"/>
</dbReference>
<dbReference type="EMBL" id="UAUU01000009">
    <property type="protein sequence ID" value="SPZ87296.1"/>
    <property type="molecule type" value="Genomic_DNA"/>
</dbReference>
<dbReference type="CDD" id="cd03014">
    <property type="entry name" value="PRX_Atyp2cys"/>
    <property type="match status" value="1"/>
</dbReference>
<evidence type="ECO:0000256" key="4">
    <source>
        <dbReference type="ARBA" id="ARBA00023157"/>
    </source>
</evidence>
<dbReference type="InterPro" id="IPR013766">
    <property type="entry name" value="Thioredoxin_domain"/>
</dbReference>
<accession>A0A2X2J645</accession>